<dbReference type="PROSITE" id="PS51257">
    <property type="entry name" value="PROKAR_LIPOPROTEIN"/>
    <property type="match status" value="1"/>
</dbReference>
<evidence type="ECO:0000313" key="2">
    <source>
        <dbReference type="Proteomes" id="UP000008561"/>
    </source>
</evidence>
<organism evidence="1 2">
    <name type="scientific">Desulfosudis oleivorans (strain DSM 6200 / JCM 39069 / Hxd3)</name>
    <name type="common">Desulfococcus oleovorans</name>
    <dbReference type="NCBI Taxonomy" id="96561"/>
    <lineage>
        <taxon>Bacteria</taxon>
        <taxon>Pseudomonadati</taxon>
        <taxon>Thermodesulfobacteriota</taxon>
        <taxon>Desulfobacteria</taxon>
        <taxon>Desulfobacterales</taxon>
        <taxon>Desulfosudaceae</taxon>
        <taxon>Desulfosudis</taxon>
    </lineage>
</organism>
<dbReference type="AlphaFoldDB" id="A8ZSY1"/>
<dbReference type="OrthoDB" id="5449868at2"/>
<dbReference type="eggNOG" id="ENOG503310E">
    <property type="taxonomic scope" value="Bacteria"/>
</dbReference>
<dbReference type="EMBL" id="CP000859">
    <property type="protein sequence ID" value="ABW66145.1"/>
    <property type="molecule type" value="Genomic_DNA"/>
</dbReference>
<proteinExistence type="predicted"/>
<dbReference type="Gene3D" id="3.40.50.10610">
    <property type="entry name" value="ABC-type transport auxiliary lipoprotein component"/>
    <property type="match status" value="1"/>
</dbReference>
<dbReference type="KEGG" id="dol:Dole_0335"/>
<gene>
    <name evidence="1" type="ordered locus">Dole_0335</name>
</gene>
<dbReference type="Proteomes" id="UP000008561">
    <property type="component" value="Chromosome"/>
</dbReference>
<dbReference type="HOGENOM" id="CLU_092437_0_0_7"/>
<keyword evidence="2" id="KW-1185">Reference proteome</keyword>
<dbReference type="STRING" id="96561.Dole_0335"/>
<accession>A8ZSY1</accession>
<reference evidence="1 2" key="1">
    <citation type="submission" date="2007-10" db="EMBL/GenBank/DDBJ databases">
        <title>Complete sequence of Desulfococcus oleovorans Hxd3.</title>
        <authorList>
            <consortium name="US DOE Joint Genome Institute"/>
            <person name="Copeland A."/>
            <person name="Lucas S."/>
            <person name="Lapidus A."/>
            <person name="Barry K."/>
            <person name="Glavina del Rio T."/>
            <person name="Dalin E."/>
            <person name="Tice H."/>
            <person name="Pitluck S."/>
            <person name="Kiss H."/>
            <person name="Brettin T."/>
            <person name="Bruce D."/>
            <person name="Detter J.C."/>
            <person name="Han C."/>
            <person name="Schmutz J."/>
            <person name="Larimer F."/>
            <person name="Land M."/>
            <person name="Hauser L."/>
            <person name="Kyrpides N."/>
            <person name="Kim E."/>
            <person name="Wawrik B."/>
            <person name="Richardson P."/>
        </authorList>
    </citation>
    <scope>NUCLEOTIDE SEQUENCE [LARGE SCALE GENOMIC DNA]</scope>
    <source>
        <strain evidence="2">DSM 6200 / JCM 39069 / Hxd3</strain>
    </source>
</reference>
<protein>
    <recommendedName>
        <fullName evidence="3">Lipoprotein</fullName>
    </recommendedName>
</protein>
<name>A8ZSY1_DESOH</name>
<sequence>MNRLTAQVLLAWAMALLLAGCFTAGPRHKPSPAIQLPGATLCVMPFIKGRHALQSGAPLDLTLTCPVSDLCVTQEDFPEDANRVLTRLAWQAAANRWGEAVTPMHTAADTWAAMDKDPAVDTLLLLARRVGAALNVDYVMAGTVWRFREREGYAASASRPASVAFALYLVDVKQGTGVWSGGFDRTQQPLSENLLNVVGFFKQGAKWLTAEELAAAGMEDVFDALPSE</sequence>
<dbReference type="RefSeq" id="WP_012173764.1">
    <property type="nucleotide sequence ID" value="NC_009943.1"/>
</dbReference>
<evidence type="ECO:0000313" key="1">
    <source>
        <dbReference type="EMBL" id="ABW66145.1"/>
    </source>
</evidence>
<evidence type="ECO:0008006" key="3">
    <source>
        <dbReference type="Google" id="ProtNLM"/>
    </source>
</evidence>